<gene>
    <name evidence="1" type="ORF">NEZAVI_LOCUS3926</name>
</gene>
<sequence length="38" mass="4464">MRCTPHHLEDPVTSTKEIPRRQLSAYNLENRIAIDINM</sequence>
<evidence type="ECO:0000313" key="2">
    <source>
        <dbReference type="Proteomes" id="UP001152798"/>
    </source>
</evidence>
<proteinExistence type="predicted"/>
<organism evidence="1 2">
    <name type="scientific">Nezara viridula</name>
    <name type="common">Southern green stink bug</name>
    <name type="synonym">Cimex viridulus</name>
    <dbReference type="NCBI Taxonomy" id="85310"/>
    <lineage>
        <taxon>Eukaryota</taxon>
        <taxon>Metazoa</taxon>
        <taxon>Ecdysozoa</taxon>
        <taxon>Arthropoda</taxon>
        <taxon>Hexapoda</taxon>
        <taxon>Insecta</taxon>
        <taxon>Pterygota</taxon>
        <taxon>Neoptera</taxon>
        <taxon>Paraneoptera</taxon>
        <taxon>Hemiptera</taxon>
        <taxon>Heteroptera</taxon>
        <taxon>Panheteroptera</taxon>
        <taxon>Pentatomomorpha</taxon>
        <taxon>Pentatomoidea</taxon>
        <taxon>Pentatomidae</taxon>
        <taxon>Pentatominae</taxon>
        <taxon>Nezara</taxon>
    </lineage>
</organism>
<name>A0A9P0EDR0_NEZVI</name>
<reference evidence="1" key="1">
    <citation type="submission" date="2022-01" db="EMBL/GenBank/DDBJ databases">
        <authorList>
            <person name="King R."/>
        </authorList>
    </citation>
    <scope>NUCLEOTIDE SEQUENCE</scope>
</reference>
<protein>
    <submittedName>
        <fullName evidence="1">Uncharacterized protein</fullName>
    </submittedName>
</protein>
<dbReference type="Proteomes" id="UP001152798">
    <property type="component" value="Chromosome 2"/>
</dbReference>
<dbReference type="EMBL" id="OV725078">
    <property type="protein sequence ID" value="CAH1393222.1"/>
    <property type="molecule type" value="Genomic_DNA"/>
</dbReference>
<keyword evidence="2" id="KW-1185">Reference proteome</keyword>
<evidence type="ECO:0000313" key="1">
    <source>
        <dbReference type="EMBL" id="CAH1393222.1"/>
    </source>
</evidence>
<dbReference type="AlphaFoldDB" id="A0A9P0EDR0"/>
<accession>A0A9P0EDR0</accession>